<dbReference type="InterPro" id="IPR051551">
    <property type="entry name" value="Autotransporter_adhesion"/>
</dbReference>
<feature type="domain" description="Autotransporter" evidence="2">
    <location>
        <begin position="864"/>
        <end position="1134"/>
    </location>
</feature>
<dbReference type="Pfam" id="PF03797">
    <property type="entry name" value="Autotransporter"/>
    <property type="match status" value="1"/>
</dbReference>
<comment type="caution">
    <text evidence="3">The sequence shown here is derived from an EMBL/GenBank/DDBJ whole genome shotgun (WGS) entry which is preliminary data.</text>
</comment>
<organism evidence="3 4">
    <name type="scientific">Bradyrhizobium macuxiense</name>
    <dbReference type="NCBI Taxonomy" id="1755647"/>
    <lineage>
        <taxon>Bacteria</taxon>
        <taxon>Pseudomonadati</taxon>
        <taxon>Pseudomonadota</taxon>
        <taxon>Alphaproteobacteria</taxon>
        <taxon>Hyphomicrobiales</taxon>
        <taxon>Nitrobacteraceae</taxon>
        <taxon>Bradyrhizobium</taxon>
    </lineage>
</organism>
<dbReference type="GO" id="GO:0019867">
    <property type="term" value="C:outer membrane"/>
    <property type="evidence" value="ECO:0007669"/>
    <property type="project" value="InterPro"/>
</dbReference>
<dbReference type="SUPFAM" id="SSF103515">
    <property type="entry name" value="Autotransporter"/>
    <property type="match status" value="1"/>
</dbReference>
<dbReference type="PROSITE" id="PS51208">
    <property type="entry name" value="AUTOTRANSPORTER"/>
    <property type="match status" value="1"/>
</dbReference>
<evidence type="ECO:0000313" key="4">
    <source>
        <dbReference type="Proteomes" id="UP000057737"/>
    </source>
</evidence>
<dbReference type="SUPFAM" id="SSF51126">
    <property type="entry name" value="Pectin lyase-like"/>
    <property type="match status" value="3"/>
</dbReference>
<keyword evidence="4" id="KW-1185">Reference proteome</keyword>
<evidence type="ECO:0000256" key="1">
    <source>
        <dbReference type="ARBA" id="ARBA00022729"/>
    </source>
</evidence>
<dbReference type="EMBL" id="LNCU01000126">
    <property type="protein sequence ID" value="KWV45158.1"/>
    <property type="molecule type" value="Genomic_DNA"/>
</dbReference>
<gene>
    <name evidence="3" type="ORF">AS156_23920</name>
</gene>
<dbReference type="RefSeq" id="WP_066515550.1">
    <property type="nucleotide sequence ID" value="NZ_LNCU01000126.1"/>
</dbReference>
<proteinExistence type="predicted"/>
<dbReference type="InterPro" id="IPR005546">
    <property type="entry name" value="Autotransporte_beta"/>
</dbReference>
<dbReference type="NCBIfam" id="TIGR02601">
    <property type="entry name" value="autotrns_rpt"/>
    <property type="match status" value="6"/>
</dbReference>
<dbReference type="InterPro" id="IPR006315">
    <property type="entry name" value="OM_autotransptr_brl_dom"/>
</dbReference>
<dbReference type="Proteomes" id="UP000057737">
    <property type="component" value="Unassembled WGS sequence"/>
</dbReference>
<accession>A0A109JA53</accession>
<dbReference type="NCBIfam" id="TIGR01414">
    <property type="entry name" value="autotrans_barl"/>
    <property type="match status" value="1"/>
</dbReference>
<dbReference type="Pfam" id="PF12951">
    <property type="entry name" value="PATR"/>
    <property type="match status" value="7"/>
</dbReference>
<dbReference type="InterPro" id="IPR036709">
    <property type="entry name" value="Autotransporte_beta_dom_sf"/>
</dbReference>
<dbReference type="AlphaFoldDB" id="A0A109JA53"/>
<dbReference type="InterPro" id="IPR012332">
    <property type="entry name" value="Autotransporter_pectin_lyase_C"/>
</dbReference>
<dbReference type="Gene3D" id="2.160.20.20">
    <property type="match status" value="2"/>
</dbReference>
<feature type="non-terminal residue" evidence="3">
    <location>
        <position position="1"/>
    </location>
</feature>
<sequence length="1134" mass="113125">AGSLNISGGSVAGGTGAQNGQAYGSGMFLQGNGSFSTNPGAGQTQTINDVIADQTGVAGSGGSWSLVKNGAGTLVLAGANAYSGGTIINGGSVTISADNNLGSASGTLSFANGGTLNATANITTARAVTLNGPDGGFDVDPNATLTMNGVISGAGSARVNKSGAGTLVLNGNNTYTGGTTVSGGVLLFKSDASLGSTGTGIALQTGGMIGTTSDAPGQTINRRVTITNNSGFYVANNPLTWSGAIGGTGTLVKSGGGALTLTGTNTYSGGTTVNGGVLRFTIDGAGSDNLGATGTGITLNGGSVGTIDSAPVNATINRNITLTGNGGIEVAQPPLIWSGNISGGGQFIKSGVGVLRLRGTNTYSGGTMVTLGILDIDSDARLGAAGTRITLDGGGLDASQTFTSSRGVQLTNRGGSILVDPGKTLTLSGVVSGPGILTKVDAGTLILTGANTYTGDIFNNGGTVQGNTTSLRGNIVFDTNAGNTIARSVIFDQATDGTFGGSITGLGSLSKIGAGMLTLSGTNNYSGGTTVSVGTLQGTTNSLQGTIVNNTNLIFNQDFDGTFAGAIKGPGEVTKRGTGKVILTGAQSFSVADIDAGNLSVNGSLDTTSLVNVNKAGTLSGNGYLGNVVDNGGTISPGNSVGTLHINGNLNMAPTSQYYVELNGTTSDRIEVAGTANIQSSTFEIAHDPNTAAAPVLPGKTYTLLTTGGGLTVTSPTVGIADFPFIAFTLSADAFNGYLTTARSAVRFADLASTANEKAVAGALDTVAASNPAWQQVVGASAAQARAAFTSLSNASIHANAANVLSEQSQSLRDAVTGRLRQDFAYGTPLAQAGNALSYADEAPRNAYASLPFTKAPPAAAALRPAQVYSVWAQALGSQGTLNGDGNAARTDHSLGGVISGLDVTFNGTWRVGLAGGYSQSTFKSPDIAASGSSESYHVALYGGGQLGAWGVRGGAGFSWNDIRTSRQVAAINFMETERGDYALKTTQVFGEVGYTYGFNAAALEPFLNLAYVRVDGGVNELGVVGVTGSTQFDTTYTTLGVRGATALTQTLTARGTLGWRHALGDVTPVAALAFQTGAPFAVAGSPIARDALVTEAGLDLAVGANASLGISWTGQFADQSRNNAVKGSFSWRF</sequence>
<keyword evidence="1" id="KW-0732">Signal</keyword>
<protein>
    <recommendedName>
        <fullName evidence="2">Autotransporter domain-containing protein</fullName>
    </recommendedName>
</protein>
<evidence type="ECO:0000313" key="3">
    <source>
        <dbReference type="EMBL" id="KWV45158.1"/>
    </source>
</evidence>
<reference evidence="3 4" key="1">
    <citation type="submission" date="2015-11" db="EMBL/GenBank/DDBJ databases">
        <title>Draft Genome Sequence of the Strain BR 10303 (Bradyrhizobium sp.) isolated from nodules of Centrolobium paraense.</title>
        <authorList>
            <person name="Zelli J.E."/>
            <person name="Simoes-Araujo J.L."/>
            <person name="Barauna A.C."/>
            <person name="Silva K."/>
        </authorList>
    </citation>
    <scope>NUCLEOTIDE SEQUENCE [LARGE SCALE GENOMIC DNA]</scope>
    <source>
        <strain evidence="3 4">BR 10303</strain>
    </source>
</reference>
<evidence type="ECO:0000259" key="2">
    <source>
        <dbReference type="PROSITE" id="PS51208"/>
    </source>
</evidence>
<dbReference type="PANTHER" id="PTHR35037">
    <property type="entry name" value="C-TERMINAL REGION OF AIDA-LIKE PROTEIN"/>
    <property type="match status" value="1"/>
</dbReference>
<dbReference type="SMART" id="SM00869">
    <property type="entry name" value="Autotransporter"/>
    <property type="match status" value="1"/>
</dbReference>
<dbReference type="InterPro" id="IPR013425">
    <property type="entry name" value="Autotrns_rpt"/>
</dbReference>
<dbReference type="Gene3D" id="2.40.128.130">
    <property type="entry name" value="Autotransporter beta-domain"/>
    <property type="match status" value="1"/>
</dbReference>
<dbReference type="PANTHER" id="PTHR35037:SF3">
    <property type="entry name" value="C-TERMINAL REGION OF AIDA-LIKE PROTEIN"/>
    <property type="match status" value="1"/>
</dbReference>
<name>A0A109JA53_9BRAD</name>
<dbReference type="InterPro" id="IPR011050">
    <property type="entry name" value="Pectin_lyase_fold/virulence"/>
</dbReference>